<accession>A0A7S3LJY3</accession>
<organism evidence="3">
    <name type="scientific">Amphora coffeiformis</name>
    <dbReference type="NCBI Taxonomy" id="265554"/>
    <lineage>
        <taxon>Eukaryota</taxon>
        <taxon>Sar</taxon>
        <taxon>Stramenopiles</taxon>
        <taxon>Ochrophyta</taxon>
        <taxon>Bacillariophyta</taxon>
        <taxon>Bacillariophyceae</taxon>
        <taxon>Bacillariophycidae</taxon>
        <taxon>Thalassiophysales</taxon>
        <taxon>Catenulaceae</taxon>
        <taxon>Amphora</taxon>
    </lineage>
</organism>
<dbReference type="InterPro" id="IPR049227">
    <property type="entry name" value="DUF6824"/>
</dbReference>
<sequence length="322" mass="35179">MSEAPVDFPFRPGRDVLPGKGEWFKRNNVFFRDKVGELSDLYDTCTKVTEKREIARLVVEAVYGNGGRFLDSDGQDIGFKRSMDKAMKALKDRRHIKSRKINGPKPAQGQEAIRRTLEAKRAGIDPNFWLKKEKGPLSTDSAGHALLLLRGNAEEGIDKSRERDEDRTRTIPPPRMTDAQTLDRRASLSAILQNSMRQEKPRDNVVGVYQLSSSAPAPTGTAEQPKGSGAGDAPVIWQSVIVSRESPQASLAEMLVNAKQRLDALSSIQQAVSAPICLIYPPSPNFSLTGQVSLGQATATPAPVNAEFASMIPEVSQVSLQG</sequence>
<feature type="compositionally biased region" description="Basic and acidic residues" evidence="1">
    <location>
        <begin position="156"/>
        <end position="169"/>
    </location>
</feature>
<gene>
    <name evidence="3" type="ORF">ACOF00016_LOCUS18690</name>
</gene>
<feature type="domain" description="DUF6824" evidence="2">
    <location>
        <begin position="15"/>
        <end position="91"/>
    </location>
</feature>
<dbReference type="EMBL" id="HBIM01025166">
    <property type="protein sequence ID" value="CAE0422096.1"/>
    <property type="molecule type" value="Transcribed_RNA"/>
</dbReference>
<feature type="region of interest" description="Disordered" evidence="1">
    <location>
        <begin position="156"/>
        <end position="177"/>
    </location>
</feature>
<evidence type="ECO:0000259" key="2">
    <source>
        <dbReference type="Pfam" id="PF20710"/>
    </source>
</evidence>
<proteinExistence type="predicted"/>
<name>A0A7S3LJY3_9STRA</name>
<protein>
    <recommendedName>
        <fullName evidence="2">DUF6824 domain-containing protein</fullName>
    </recommendedName>
</protein>
<reference evidence="3" key="1">
    <citation type="submission" date="2021-01" db="EMBL/GenBank/DDBJ databases">
        <authorList>
            <person name="Corre E."/>
            <person name="Pelletier E."/>
            <person name="Niang G."/>
            <person name="Scheremetjew M."/>
            <person name="Finn R."/>
            <person name="Kale V."/>
            <person name="Holt S."/>
            <person name="Cochrane G."/>
            <person name="Meng A."/>
            <person name="Brown T."/>
            <person name="Cohen L."/>
        </authorList>
    </citation>
    <scope>NUCLEOTIDE SEQUENCE</scope>
    <source>
        <strain evidence="3">CCMP127</strain>
    </source>
</reference>
<dbReference type="AlphaFoldDB" id="A0A7S3LJY3"/>
<evidence type="ECO:0000256" key="1">
    <source>
        <dbReference type="SAM" id="MobiDB-lite"/>
    </source>
</evidence>
<dbReference type="Pfam" id="PF20710">
    <property type="entry name" value="DUF6824"/>
    <property type="match status" value="1"/>
</dbReference>
<evidence type="ECO:0000313" key="3">
    <source>
        <dbReference type="EMBL" id="CAE0422096.1"/>
    </source>
</evidence>